<evidence type="ECO:0000313" key="2">
    <source>
        <dbReference type="EMBL" id="OON19017.1"/>
    </source>
</evidence>
<dbReference type="Proteomes" id="UP000243686">
    <property type="component" value="Unassembled WGS sequence"/>
</dbReference>
<evidence type="ECO:0000256" key="1">
    <source>
        <dbReference type="SAM" id="MobiDB-lite"/>
    </source>
</evidence>
<feature type="region of interest" description="Disordered" evidence="1">
    <location>
        <begin position="1"/>
        <end position="124"/>
    </location>
</feature>
<reference evidence="2 3" key="1">
    <citation type="submission" date="2015-03" db="EMBL/GenBank/DDBJ databases">
        <title>Draft genome of the nematode, Opisthorchis viverrini.</title>
        <authorList>
            <person name="Mitreva M."/>
        </authorList>
    </citation>
    <scope>NUCLEOTIDE SEQUENCE [LARGE SCALE GENOMIC DNA]</scope>
    <source>
        <strain evidence="2">Khon Kaen</strain>
    </source>
</reference>
<proteinExistence type="predicted"/>
<sequence>MPDGKRDSNERPAERQYRTLLRISSVDEHSAAIGRPSNDRPSVFSWKDESCWSVSENTKSKDFRRKRSKKQKGEYLATKEPPPEILQEISKLNEQQVTNSPGVADDPGKKASPSAPTEQKRPQS</sequence>
<name>A0A1S8WX32_OPIVI</name>
<protein>
    <submittedName>
        <fullName evidence="2">Uncharacterized protein</fullName>
    </submittedName>
</protein>
<feature type="compositionally biased region" description="Polar residues" evidence="1">
    <location>
        <begin position="90"/>
        <end position="101"/>
    </location>
</feature>
<evidence type="ECO:0000313" key="3">
    <source>
        <dbReference type="Proteomes" id="UP000243686"/>
    </source>
</evidence>
<keyword evidence="3" id="KW-1185">Reference proteome</keyword>
<dbReference type="AlphaFoldDB" id="A0A1S8WX32"/>
<feature type="compositionally biased region" description="Basic and acidic residues" evidence="1">
    <location>
        <begin position="1"/>
        <end position="17"/>
    </location>
</feature>
<gene>
    <name evidence="2" type="ORF">X801_05123</name>
</gene>
<accession>A0A1S8WX32</accession>
<dbReference type="EMBL" id="KV893658">
    <property type="protein sequence ID" value="OON19017.1"/>
    <property type="molecule type" value="Genomic_DNA"/>
</dbReference>
<organism evidence="2 3">
    <name type="scientific">Opisthorchis viverrini</name>
    <name type="common">Southeast Asian liver fluke</name>
    <dbReference type="NCBI Taxonomy" id="6198"/>
    <lineage>
        <taxon>Eukaryota</taxon>
        <taxon>Metazoa</taxon>
        <taxon>Spiralia</taxon>
        <taxon>Lophotrochozoa</taxon>
        <taxon>Platyhelminthes</taxon>
        <taxon>Trematoda</taxon>
        <taxon>Digenea</taxon>
        <taxon>Opisthorchiida</taxon>
        <taxon>Opisthorchiata</taxon>
        <taxon>Opisthorchiidae</taxon>
        <taxon>Opisthorchis</taxon>
    </lineage>
</organism>